<gene>
    <name evidence="2" type="ORF">MPAN_011800</name>
</gene>
<dbReference type="EMBL" id="AP024412">
    <property type="protein sequence ID" value="BCR36287.1"/>
    <property type="molecule type" value="Genomic_DNA"/>
</dbReference>
<dbReference type="Proteomes" id="UP000620133">
    <property type="component" value="Chromosome"/>
</dbReference>
<dbReference type="InterPro" id="IPR003148">
    <property type="entry name" value="RCK_N"/>
</dbReference>
<name>A0A7U9TGZ6_9MOLU</name>
<evidence type="ECO:0000259" key="1">
    <source>
        <dbReference type="PROSITE" id="PS51201"/>
    </source>
</evidence>
<dbReference type="GO" id="GO:0006813">
    <property type="term" value="P:potassium ion transport"/>
    <property type="evidence" value="ECO:0007669"/>
    <property type="project" value="InterPro"/>
</dbReference>
<organism evidence="2 3">
    <name type="scientific">Mariniplasma anaerobium</name>
    <dbReference type="NCBI Taxonomy" id="2735436"/>
    <lineage>
        <taxon>Bacteria</taxon>
        <taxon>Bacillati</taxon>
        <taxon>Mycoplasmatota</taxon>
        <taxon>Mollicutes</taxon>
        <taxon>Acholeplasmatales</taxon>
        <taxon>Acholeplasmataceae</taxon>
        <taxon>Mariniplasma</taxon>
    </lineage>
</organism>
<dbReference type="RefSeq" id="WP_176238894.1">
    <property type="nucleotide sequence ID" value="NZ_AP024412.1"/>
</dbReference>
<dbReference type="AlphaFoldDB" id="A0A7U9TGZ6"/>
<dbReference type="PROSITE" id="PS51201">
    <property type="entry name" value="RCK_N"/>
    <property type="match status" value="1"/>
</dbReference>
<proteinExistence type="predicted"/>
<evidence type="ECO:0000313" key="2">
    <source>
        <dbReference type="EMBL" id="BCR36287.1"/>
    </source>
</evidence>
<dbReference type="Pfam" id="PF02254">
    <property type="entry name" value="TrkA_N"/>
    <property type="match status" value="1"/>
</dbReference>
<protein>
    <recommendedName>
        <fullName evidence="1">RCK N-terminal domain-containing protein</fullName>
    </recommendedName>
</protein>
<dbReference type="PANTHER" id="PTHR43833">
    <property type="entry name" value="POTASSIUM CHANNEL PROTEIN 2-RELATED-RELATED"/>
    <property type="match status" value="1"/>
</dbReference>
<keyword evidence="3" id="KW-1185">Reference proteome</keyword>
<feature type="domain" description="RCK N-terminal" evidence="1">
    <location>
        <begin position="3"/>
        <end position="121"/>
    </location>
</feature>
<sequence>MKRNKFIVIGSGRLGSNIATSMSELGEDVIIIDAVDDSFRKLQESFSGYQVVGDATDLTILENSYIKQAKTVVITTDSDNVNIYLAHICFYVYNVPKIFVRLSDTDKGKLLEGTMIKAIYPFNLSYSEFMDLNDEEAAE</sequence>
<dbReference type="InterPro" id="IPR050721">
    <property type="entry name" value="Trk_Ktr_HKT_K-transport"/>
</dbReference>
<dbReference type="SUPFAM" id="SSF51735">
    <property type="entry name" value="NAD(P)-binding Rossmann-fold domains"/>
    <property type="match status" value="1"/>
</dbReference>
<dbReference type="KEGG" id="manr:MPAN_011800"/>
<reference evidence="2" key="1">
    <citation type="submission" date="2021-01" db="EMBL/GenBank/DDBJ databases">
        <title>Draft genome sequence of Acholeplasmataceae bacterium strain Mahy22.</title>
        <authorList>
            <person name="Watanabe M."/>
            <person name="Kojima H."/>
            <person name="Fukui M."/>
        </authorList>
    </citation>
    <scope>NUCLEOTIDE SEQUENCE</scope>
    <source>
        <strain evidence="2">Mahy22</strain>
    </source>
</reference>
<evidence type="ECO:0000313" key="3">
    <source>
        <dbReference type="Proteomes" id="UP000620133"/>
    </source>
</evidence>
<dbReference type="Gene3D" id="3.40.50.720">
    <property type="entry name" value="NAD(P)-binding Rossmann-like Domain"/>
    <property type="match status" value="1"/>
</dbReference>
<dbReference type="InterPro" id="IPR036291">
    <property type="entry name" value="NAD(P)-bd_dom_sf"/>
</dbReference>
<accession>A0A7U9TGZ6</accession>